<keyword evidence="2" id="KW-1185">Reference proteome</keyword>
<evidence type="ECO:0000313" key="1">
    <source>
        <dbReference type="EMBL" id="KAG6520218.1"/>
    </source>
</evidence>
<sequence>MSGYHIACNRKATKQPGLFGLVATVNYKIDQQPYQNVFYNAQSTAAAPSRKILMADNASETSGISANPMSSSRQGFQTRTKVVELVTTSSCDFCAAQA</sequence>
<reference evidence="1 2" key="1">
    <citation type="submission" date="2020-08" db="EMBL/GenBank/DDBJ databases">
        <title>Plant Genome Project.</title>
        <authorList>
            <person name="Zhang R.-G."/>
        </authorList>
    </citation>
    <scope>NUCLEOTIDE SEQUENCE [LARGE SCALE GENOMIC DNA]</scope>
    <source>
        <tissue evidence="1">Rhizome</tissue>
    </source>
</reference>
<evidence type="ECO:0000313" key="2">
    <source>
        <dbReference type="Proteomes" id="UP000734854"/>
    </source>
</evidence>
<protein>
    <submittedName>
        <fullName evidence="1">Uncharacterized protein</fullName>
    </submittedName>
</protein>
<gene>
    <name evidence="1" type="ORF">ZIOFF_017256</name>
</gene>
<accession>A0A8J5HJ54</accession>
<dbReference type="AlphaFoldDB" id="A0A8J5HJ54"/>
<dbReference type="Proteomes" id="UP000734854">
    <property type="component" value="Unassembled WGS sequence"/>
</dbReference>
<organism evidence="1 2">
    <name type="scientific">Zingiber officinale</name>
    <name type="common">Ginger</name>
    <name type="synonym">Amomum zingiber</name>
    <dbReference type="NCBI Taxonomy" id="94328"/>
    <lineage>
        <taxon>Eukaryota</taxon>
        <taxon>Viridiplantae</taxon>
        <taxon>Streptophyta</taxon>
        <taxon>Embryophyta</taxon>
        <taxon>Tracheophyta</taxon>
        <taxon>Spermatophyta</taxon>
        <taxon>Magnoliopsida</taxon>
        <taxon>Liliopsida</taxon>
        <taxon>Zingiberales</taxon>
        <taxon>Zingiberaceae</taxon>
        <taxon>Zingiber</taxon>
    </lineage>
</organism>
<proteinExistence type="predicted"/>
<name>A0A8J5HJ54_ZINOF</name>
<dbReference type="EMBL" id="JACMSC010000005">
    <property type="protein sequence ID" value="KAG6520218.1"/>
    <property type="molecule type" value="Genomic_DNA"/>
</dbReference>
<comment type="caution">
    <text evidence="1">The sequence shown here is derived from an EMBL/GenBank/DDBJ whole genome shotgun (WGS) entry which is preliminary data.</text>
</comment>